<reference evidence="1 2" key="1">
    <citation type="journal article" date="2019" name="Nat. Ecol. Evol.">
        <title>Megaphylogeny resolves global patterns of mushroom evolution.</title>
        <authorList>
            <person name="Varga T."/>
            <person name="Krizsan K."/>
            <person name="Foldi C."/>
            <person name="Dima B."/>
            <person name="Sanchez-Garcia M."/>
            <person name="Sanchez-Ramirez S."/>
            <person name="Szollosi G.J."/>
            <person name="Szarkandi J.G."/>
            <person name="Papp V."/>
            <person name="Albert L."/>
            <person name="Andreopoulos W."/>
            <person name="Angelini C."/>
            <person name="Antonin V."/>
            <person name="Barry K.W."/>
            <person name="Bougher N.L."/>
            <person name="Buchanan P."/>
            <person name="Buyck B."/>
            <person name="Bense V."/>
            <person name="Catcheside P."/>
            <person name="Chovatia M."/>
            <person name="Cooper J."/>
            <person name="Damon W."/>
            <person name="Desjardin D."/>
            <person name="Finy P."/>
            <person name="Geml J."/>
            <person name="Haridas S."/>
            <person name="Hughes K."/>
            <person name="Justo A."/>
            <person name="Karasinski D."/>
            <person name="Kautmanova I."/>
            <person name="Kiss B."/>
            <person name="Kocsube S."/>
            <person name="Kotiranta H."/>
            <person name="LaButti K.M."/>
            <person name="Lechner B.E."/>
            <person name="Liimatainen K."/>
            <person name="Lipzen A."/>
            <person name="Lukacs Z."/>
            <person name="Mihaltcheva S."/>
            <person name="Morgado L.N."/>
            <person name="Niskanen T."/>
            <person name="Noordeloos M.E."/>
            <person name="Ohm R.A."/>
            <person name="Ortiz-Santana B."/>
            <person name="Ovrebo C."/>
            <person name="Racz N."/>
            <person name="Riley R."/>
            <person name="Savchenko A."/>
            <person name="Shiryaev A."/>
            <person name="Soop K."/>
            <person name="Spirin V."/>
            <person name="Szebenyi C."/>
            <person name="Tomsovsky M."/>
            <person name="Tulloss R.E."/>
            <person name="Uehling J."/>
            <person name="Grigoriev I.V."/>
            <person name="Vagvolgyi C."/>
            <person name="Papp T."/>
            <person name="Martin F.M."/>
            <person name="Miettinen O."/>
            <person name="Hibbett D.S."/>
            <person name="Nagy L.G."/>
        </authorList>
    </citation>
    <scope>NUCLEOTIDE SEQUENCE [LARGE SCALE GENOMIC DNA]</scope>
    <source>
        <strain evidence="1 2">CBS 309.79</strain>
    </source>
</reference>
<accession>A0A5C3QAU8</accession>
<dbReference type="AlphaFoldDB" id="A0A5C3QAU8"/>
<sequence length="161" mass="18530">ECQLADWSAHKAGCAPWYDKHRKCDDRSEHFGKLELIIWTGVDDGDKLGFGCVYEDEADDLKHRFETEFNSDLEKFFEERPMGYRWTCYGMVGDMTYGCDHHGTGPKPCTCDYCRGGKRLPNHIYNDPHPSRKGLKLPRGPDPRYARPYFVAVVALMTVCL</sequence>
<keyword evidence="2" id="KW-1185">Reference proteome</keyword>
<dbReference type="EMBL" id="ML178835">
    <property type="protein sequence ID" value="TFK99195.1"/>
    <property type="molecule type" value="Genomic_DNA"/>
</dbReference>
<proteinExistence type="predicted"/>
<evidence type="ECO:0000313" key="1">
    <source>
        <dbReference type="EMBL" id="TFK99195.1"/>
    </source>
</evidence>
<protein>
    <submittedName>
        <fullName evidence="1">Uncharacterized protein</fullName>
    </submittedName>
</protein>
<dbReference type="STRING" id="1884261.A0A5C3QAU8"/>
<feature type="non-terminal residue" evidence="1">
    <location>
        <position position="1"/>
    </location>
</feature>
<gene>
    <name evidence="1" type="ORF">BDV98DRAFT_511234</name>
</gene>
<evidence type="ECO:0000313" key="2">
    <source>
        <dbReference type="Proteomes" id="UP000305067"/>
    </source>
</evidence>
<dbReference type="OrthoDB" id="432970at2759"/>
<dbReference type="Proteomes" id="UP000305067">
    <property type="component" value="Unassembled WGS sequence"/>
</dbReference>
<name>A0A5C3QAU8_9AGAR</name>
<organism evidence="1 2">
    <name type="scientific">Pterulicium gracile</name>
    <dbReference type="NCBI Taxonomy" id="1884261"/>
    <lineage>
        <taxon>Eukaryota</taxon>
        <taxon>Fungi</taxon>
        <taxon>Dikarya</taxon>
        <taxon>Basidiomycota</taxon>
        <taxon>Agaricomycotina</taxon>
        <taxon>Agaricomycetes</taxon>
        <taxon>Agaricomycetidae</taxon>
        <taxon>Agaricales</taxon>
        <taxon>Pleurotineae</taxon>
        <taxon>Pterulaceae</taxon>
        <taxon>Pterulicium</taxon>
    </lineage>
</organism>